<proteinExistence type="predicted"/>
<dbReference type="InterPro" id="IPR016181">
    <property type="entry name" value="Acyl_CoA_acyltransferase"/>
</dbReference>
<dbReference type="Proteomes" id="UP001218218">
    <property type="component" value="Unassembled WGS sequence"/>
</dbReference>
<dbReference type="GO" id="GO:0016747">
    <property type="term" value="F:acyltransferase activity, transferring groups other than amino-acyl groups"/>
    <property type="evidence" value="ECO:0007669"/>
    <property type="project" value="InterPro"/>
</dbReference>
<dbReference type="InterPro" id="IPR013653">
    <property type="entry name" value="GCN5-like_dom"/>
</dbReference>
<evidence type="ECO:0000313" key="5">
    <source>
        <dbReference type="Proteomes" id="UP001218218"/>
    </source>
</evidence>
<dbReference type="SUPFAM" id="SSF55729">
    <property type="entry name" value="Acyl-CoA N-acyltransferases (Nat)"/>
    <property type="match status" value="1"/>
</dbReference>
<accession>A0AAD7F2K9</accession>
<dbReference type="PROSITE" id="PS51186">
    <property type="entry name" value="GNAT"/>
    <property type="match status" value="1"/>
</dbReference>
<dbReference type="AlphaFoldDB" id="A0AAD7F2K9"/>
<evidence type="ECO:0000259" key="3">
    <source>
        <dbReference type="PROSITE" id="PS51186"/>
    </source>
</evidence>
<dbReference type="Pfam" id="PF08445">
    <property type="entry name" value="FR47"/>
    <property type="match status" value="1"/>
</dbReference>
<keyword evidence="2" id="KW-0012">Acyltransferase</keyword>
<dbReference type="PANTHER" id="PTHR43877">
    <property type="entry name" value="AMINOALKYLPHOSPHONATE N-ACETYLTRANSFERASE-RELATED-RELATED"/>
    <property type="match status" value="1"/>
</dbReference>
<sequence length="348" mass="37779">MALTEVPPPSGEQNIVVLQHDEAAHFLAVAYPTLRLHEPSANILLAHALVRAPVETVLTECQFVTGPDVQLLSSSTQPVPASNFWLTVWSQTATSPPVLDLALSCIASSFGNYPIFMWTPSAPGKQPPQWLDPRMHVVAAYLQACVAPERVFAAFGPAVLVTAFADVWSGLTGFQIKPKPLYQAFSALCTPQTLKITPSAEQCGARRATMHDLEAAGKLCEEFANCSDYPLSLADATAEARQLIDKGQLWVGTLMGEVASICAVTRSSLHVSAITKVFTTAKARRNGLAQELVKEVTLRLFKSGKHSVVLYVGCENGAQRVYERVGFQIEYPDIWLELGFDGCNAGHW</sequence>
<dbReference type="InterPro" id="IPR050832">
    <property type="entry name" value="Bact_Acetyltransf"/>
</dbReference>
<dbReference type="Gene3D" id="3.40.630.30">
    <property type="match status" value="1"/>
</dbReference>
<keyword evidence="1" id="KW-0808">Transferase</keyword>
<dbReference type="EMBL" id="JARIHO010000005">
    <property type="protein sequence ID" value="KAJ7361464.1"/>
    <property type="molecule type" value="Genomic_DNA"/>
</dbReference>
<name>A0AAD7F2K9_9AGAR</name>
<gene>
    <name evidence="4" type="ORF">DFH08DRAFT_375229</name>
</gene>
<comment type="caution">
    <text evidence="4">The sequence shown here is derived from an EMBL/GenBank/DDBJ whole genome shotgun (WGS) entry which is preliminary data.</text>
</comment>
<reference evidence="4" key="1">
    <citation type="submission" date="2023-03" db="EMBL/GenBank/DDBJ databases">
        <title>Massive genome expansion in bonnet fungi (Mycena s.s.) driven by repeated elements and novel gene families across ecological guilds.</title>
        <authorList>
            <consortium name="Lawrence Berkeley National Laboratory"/>
            <person name="Harder C.B."/>
            <person name="Miyauchi S."/>
            <person name="Viragh M."/>
            <person name="Kuo A."/>
            <person name="Thoen E."/>
            <person name="Andreopoulos B."/>
            <person name="Lu D."/>
            <person name="Skrede I."/>
            <person name="Drula E."/>
            <person name="Henrissat B."/>
            <person name="Morin E."/>
            <person name="Kohler A."/>
            <person name="Barry K."/>
            <person name="LaButti K."/>
            <person name="Morin E."/>
            <person name="Salamov A."/>
            <person name="Lipzen A."/>
            <person name="Mereny Z."/>
            <person name="Hegedus B."/>
            <person name="Baldrian P."/>
            <person name="Stursova M."/>
            <person name="Weitz H."/>
            <person name="Taylor A."/>
            <person name="Grigoriev I.V."/>
            <person name="Nagy L.G."/>
            <person name="Martin F."/>
            <person name="Kauserud H."/>
        </authorList>
    </citation>
    <scope>NUCLEOTIDE SEQUENCE</scope>
    <source>
        <strain evidence="4">CBHHK002</strain>
    </source>
</reference>
<organism evidence="4 5">
    <name type="scientific">Mycena albidolilacea</name>
    <dbReference type="NCBI Taxonomy" id="1033008"/>
    <lineage>
        <taxon>Eukaryota</taxon>
        <taxon>Fungi</taxon>
        <taxon>Dikarya</taxon>
        <taxon>Basidiomycota</taxon>
        <taxon>Agaricomycotina</taxon>
        <taxon>Agaricomycetes</taxon>
        <taxon>Agaricomycetidae</taxon>
        <taxon>Agaricales</taxon>
        <taxon>Marasmiineae</taxon>
        <taxon>Mycenaceae</taxon>
        <taxon>Mycena</taxon>
    </lineage>
</organism>
<evidence type="ECO:0000256" key="2">
    <source>
        <dbReference type="ARBA" id="ARBA00023315"/>
    </source>
</evidence>
<evidence type="ECO:0000256" key="1">
    <source>
        <dbReference type="ARBA" id="ARBA00022679"/>
    </source>
</evidence>
<protein>
    <recommendedName>
        <fullName evidence="3">N-acetyltransferase domain-containing protein</fullName>
    </recommendedName>
</protein>
<evidence type="ECO:0000313" key="4">
    <source>
        <dbReference type="EMBL" id="KAJ7361464.1"/>
    </source>
</evidence>
<keyword evidence="5" id="KW-1185">Reference proteome</keyword>
<feature type="domain" description="N-acetyltransferase" evidence="3">
    <location>
        <begin position="203"/>
        <end position="348"/>
    </location>
</feature>
<dbReference type="InterPro" id="IPR000182">
    <property type="entry name" value="GNAT_dom"/>
</dbReference>